<evidence type="ECO:0000313" key="3">
    <source>
        <dbReference type="Proteomes" id="UP001138768"/>
    </source>
</evidence>
<feature type="compositionally biased region" description="Low complexity" evidence="1">
    <location>
        <begin position="74"/>
        <end position="86"/>
    </location>
</feature>
<comment type="caution">
    <text evidence="2">The sequence shown here is derived from an EMBL/GenBank/DDBJ whole genome shotgun (WGS) entry which is preliminary data.</text>
</comment>
<reference evidence="2 3" key="1">
    <citation type="journal article" date="2020" name="Microorganisms">
        <title>Osmotic Adaptation and Compatible Solute Biosynthesis of Phototrophic Bacteria as Revealed from Genome Analyses.</title>
        <authorList>
            <person name="Imhoff J.F."/>
            <person name="Rahn T."/>
            <person name="Kunzel S."/>
            <person name="Keller A."/>
            <person name="Neulinger S.C."/>
        </authorList>
    </citation>
    <scope>NUCLEOTIDE SEQUENCE [LARGE SCALE GENOMIC DNA]</scope>
    <source>
        <strain evidence="2 3">DSM 25653</strain>
    </source>
</reference>
<gene>
    <name evidence="2" type="ORF">CKO42_00720</name>
</gene>
<dbReference type="EMBL" id="NRRY01000001">
    <property type="protein sequence ID" value="MBK1616994.1"/>
    <property type="molecule type" value="Genomic_DNA"/>
</dbReference>
<sequence>MPRRTGSDPFATLMPADLGQMPVAWQQLRIPGPPPGLALSPAEQSAQTPETRFARRSIQRLELRGETARDSGHPASSRPAPSCSAPTEPTDPTQLTQPIEPAELTQPTQPTDQLALIDKASPHALFDLMLTEVSPHGAGQAPKADADSVMPITGQLLWQTAANFHRFVSRPEIRREFGLGAEADPRFRAGNAPMAQLGMNQVDTEQLGMKQIASSGVATTETATTEVATQAGWLQLALNCDPNTHDRESVQALKSFHLHLIYWRPPELRALHQADRYGDQHDPYLARQCLDPLSFIGPRLLDDRLQALDPDLAALGAQRLPADASASCAGQRPLGCLIALPSWDLLATPAFERLIRQLHQRLTATASALLRAFTGAEQAPRPWQRHRLLPLRQIAQNLESIGLSAAIRADLLALAQPLHDLSAARAQQLKRASPARRMHQMTLNQPCYSLSLSPMDALGRSTLGADGPLLLSLQLKLFSGIGGAGLFSFPGIPSLRVLRAQGQFSDADWQRRADFQRRFAEYNSTIIKQDCAEGHLHYGPVGQFQSATGWTR</sequence>
<evidence type="ECO:0000256" key="1">
    <source>
        <dbReference type="SAM" id="MobiDB-lite"/>
    </source>
</evidence>
<protein>
    <submittedName>
        <fullName evidence="2">Uncharacterized protein</fullName>
    </submittedName>
</protein>
<dbReference type="Proteomes" id="UP001138768">
    <property type="component" value="Unassembled WGS sequence"/>
</dbReference>
<keyword evidence="3" id="KW-1185">Reference proteome</keyword>
<accession>A0A9X1B2J5</accession>
<feature type="compositionally biased region" description="Basic and acidic residues" evidence="1">
    <location>
        <begin position="59"/>
        <end position="72"/>
    </location>
</feature>
<name>A0A9X1B2J5_9GAMM</name>
<dbReference type="AlphaFoldDB" id="A0A9X1B2J5"/>
<organism evidence="2 3">
    <name type="scientific">Lamprobacter modestohalophilus</name>
    <dbReference type="NCBI Taxonomy" id="1064514"/>
    <lineage>
        <taxon>Bacteria</taxon>
        <taxon>Pseudomonadati</taxon>
        <taxon>Pseudomonadota</taxon>
        <taxon>Gammaproteobacteria</taxon>
        <taxon>Chromatiales</taxon>
        <taxon>Chromatiaceae</taxon>
        <taxon>Lamprobacter</taxon>
    </lineage>
</organism>
<feature type="region of interest" description="Disordered" evidence="1">
    <location>
        <begin position="27"/>
        <end position="96"/>
    </location>
</feature>
<proteinExistence type="predicted"/>
<evidence type="ECO:0000313" key="2">
    <source>
        <dbReference type="EMBL" id="MBK1616994.1"/>
    </source>
</evidence>